<dbReference type="InterPro" id="IPR051202">
    <property type="entry name" value="Peptidase_C40"/>
</dbReference>
<feature type="chain" id="PRO_5003895675" evidence="7">
    <location>
        <begin position="48"/>
        <end position="376"/>
    </location>
</feature>
<dbReference type="GO" id="GO:0006508">
    <property type="term" value="P:proteolysis"/>
    <property type="evidence" value="ECO:0007669"/>
    <property type="project" value="UniProtKB-KW"/>
</dbReference>
<evidence type="ECO:0000313" key="10">
    <source>
        <dbReference type="Proteomes" id="UP000008495"/>
    </source>
</evidence>
<evidence type="ECO:0000256" key="5">
    <source>
        <dbReference type="SAM" id="Coils"/>
    </source>
</evidence>
<dbReference type="PANTHER" id="PTHR47053">
    <property type="entry name" value="MUREIN DD-ENDOPEPTIDASE MEPH-RELATED"/>
    <property type="match status" value="1"/>
</dbReference>
<dbReference type="PROSITE" id="PS51935">
    <property type="entry name" value="NLPC_P60"/>
    <property type="match status" value="1"/>
</dbReference>
<keyword evidence="3" id="KW-0378">Hydrolase</keyword>
<evidence type="ECO:0000256" key="2">
    <source>
        <dbReference type="ARBA" id="ARBA00022670"/>
    </source>
</evidence>
<reference evidence="9 10" key="1">
    <citation type="submission" date="2012-08" db="EMBL/GenBank/DDBJ databases">
        <title>Whole genome shotgun sequence of Austwickia chelonae NBRC 105200.</title>
        <authorList>
            <person name="Yoshida I."/>
            <person name="Hosoyama A."/>
            <person name="Tsuchikane K."/>
            <person name="Katsumata H."/>
            <person name="Ando Y."/>
            <person name="Ohji S."/>
            <person name="Hamada M."/>
            <person name="Tamura T."/>
            <person name="Yamazoe A."/>
            <person name="Yamazaki S."/>
            <person name="Fujita N."/>
        </authorList>
    </citation>
    <scope>NUCLEOTIDE SEQUENCE [LARGE SCALE GENOMIC DNA]</scope>
    <source>
        <strain evidence="9 10">NBRC 105200</strain>
    </source>
</reference>
<feature type="compositionally biased region" description="Basic and acidic residues" evidence="6">
    <location>
        <begin position="1"/>
        <end position="16"/>
    </location>
</feature>
<feature type="coiled-coil region" evidence="5">
    <location>
        <begin position="66"/>
        <end position="128"/>
    </location>
</feature>
<keyword evidence="4" id="KW-0788">Thiol protease</keyword>
<keyword evidence="7" id="KW-0732">Signal</keyword>
<dbReference type="InterPro" id="IPR000064">
    <property type="entry name" value="NLP_P60_dom"/>
</dbReference>
<keyword evidence="2" id="KW-0645">Protease</keyword>
<name>K6W553_9MICO</name>
<dbReference type="SUPFAM" id="SSF54001">
    <property type="entry name" value="Cysteine proteinases"/>
    <property type="match status" value="1"/>
</dbReference>
<dbReference type="InterPro" id="IPR038765">
    <property type="entry name" value="Papain-like_cys_pep_sf"/>
</dbReference>
<evidence type="ECO:0000256" key="4">
    <source>
        <dbReference type="ARBA" id="ARBA00022807"/>
    </source>
</evidence>
<comment type="caution">
    <text evidence="9">The sequence shown here is derived from an EMBL/GenBank/DDBJ whole genome shotgun (WGS) entry which is preliminary data.</text>
</comment>
<dbReference type="Pfam" id="PF00877">
    <property type="entry name" value="NLPC_P60"/>
    <property type="match status" value="1"/>
</dbReference>
<protein>
    <submittedName>
        <fullName evidence="9">NLP/P60 family protein</fullName>
    </submittedName>
</protein>
<dbReference type="Gene3D" id="3.90.1720.10">
    <property type="entry name" value="endopeptidase domain like (from Nostoc punctiforme)"/>
    <property type="match status" value="1"/>
</dbReference>
<feature type="coiled-coil region" evidence="5">
    <location>
        <begin position="197"/>
        <end position="231"/>
    </location>
</feature>
<evidence type="ECO:0000313" key="9">
    <source>
        <dbReference type="EMBL" id="GAB76962.1"/>
    </source>
</evidence>
<dbReference type="RefSeq" id="WP_006501713.1">
    <property type="nucleotide sequence ID" value="NZ_BAGZ01000004.1"/>
</dbReference>
<keyword evidence="10" id="KW-1185">Reference proteome</keyword>
<dbReference type="AlphaFoldDB" id="K6W553"/>
<feature type="signal peptide" evidence="7">
    <location>
        <begin position="1"/>
        <end position="47"/>
    </location>
</feature>
<dbReference type="EMBL" id="BAGZ01000004">
    <property type="protein sequence ID" value="GAB76962.1"/>
    <property type="molecule type" value="Genomic_DNA"/>
</dbReference>
<comment type="similarity">
    <text evidence="1">Belongs to the peptidase C40 family.</text>
</comment>
<dbReference type="eggNOG" id="COG0791">
    <property type="taxonomic scope" value="Bacteria"/>
</dbReference>
<dbReference type="STRING" id="100225.SAMN05421595_2098"/>
<dbReference type="GO" id="GO:0008234">
    <property type="term" value="F:cysteine-type peptidase activity"/>
    <property type="evidence" value="ECO:0007669"/>
    <property type="project" value="UniProtKB-KW"/>
</dbReference>
<feature type="non-terminal residue" evidence="9">
    <location>
        <position position="376"/>
    </location>
</feature>
<dbReference type="PROSITE" id="PS51257">
    <property type="entry name" value="PROKAR_LIPOPROTEIN"/>
    <property type="match status" value="1"/>
</dbReference>
<dbReference type="Proteomes" id="UP000008495">
    <property type="component" value="Unassembled WGS sequence"/>
</dbReference>
<keyword evidence="5" id="KW-0175">Coiled coil</keyword>
<organism evidence="9 10">
    <name type="scientific">Austwickia chelonae NBRC 105200</name>
    <dbReference type="NCBI Taxonomy" id="1184607"/>
    <lineage>
        <taxon>Bacteria</taxon>
        <taxon>Bacillati</taxon>
        <taxon>Actinomycetota</taxon>
        <taxon>Actinomycetes</taxon>
        <taxon>Micrococcales</taxon>
        <taxon>Dermatophilaceae</taxon>
        <taxon>Austwickia</taxon>
    </lineage>
</organism>
<proteinExistence type="inferred from homology"/>
<dbReference type="PANTHER" id="PTHR47053:SF1">
    <property type="entry name" value="MUREIN DD-ENDOPEPTIDASE MEPH-RELATED"/>
    <property type="match status" value="1"/>
</dbReference>
<sequence>MTSPEHRVHDSSDSHPHSPGRRLRATLSYALALACGATIAFAPPAQAAPDDRGNGRNGTAEVGRKVTEINAALDAADKRLDELNTKAGIAAERANAARVELQKITAEAQKAQQAEESARAEAQRAHQDVNGLAARLWMSGGSLDGLEVLLDDKGSTKVADRAAGLDLLTSYRGSVLDDAKKASATAAEAHRKAAAAKVKQEAAAARATESATAAENELKAAKAARAEIVARQSALLAELAAAQNSTVEAETQRRLVQQQNASRAAIEQAIRQASGANGPIPVAHRGAAAALSYASRQLGKTYVWGGEGPHGYDCSGLTKMAWAQAGVRLTHQTNYQWAETARVPLNRAQPGDLIFYGKIGGDIHHVGLYLGGGRMI</sequence>
<gene>
    <name evidence="9" type="ORF">AUCHE_04_00010</name>
</gene>
<evidence type="ECO:0000256" key="3">
    <source>
        <dbReference type="ARBA" id="ARBA00022801"/>
    </source>
</evidence>
<evidence type="ECO:0000256" key="7">
    <source>
        <dbReference type="SAM" id="SignalP"/>
    </source>
</evidence>
<dbReference type="OrthoDB" id="5177647at2"/>
<feature type="domain" description="NlpC/P60" evidence="8">
    <location>
        <begin position="284"/>
        <end position="376"/>
    </location>
</feature>
<accession>K6W553</accession>
<evidence type="ECO:0000259" key="8">
    <source>
        <dbReference type="PROSITE" id="PS51935"/>
    </source>
</evidence>
<evidence type="ECO:0000256" key="6">
    <source>
        <dbReference type="SAM" id="MobiDB-lite"/>
    </source>
</evidence>
<feature type="region of interest" description="Disordered" evidence="6">
    <location>
        <begin position="1"/>
        <end position="21"/>
    </location>
</feature>
<evidence type="ECO:0000256" key="1">
    <source>
        <dbReference type="ARBA" id="ARBA00007074"/>
    </source>
</evidence>